<evidence type="ECO:0000256" key="3">
    <source>
        <dbReference type="ARBA" id="ARBA00022840"/>
    </source>
</evidence>
<keyword evidence="6" id="KW-1185">Reference proteome</keyword>
<dbReference type="PROSITE" id="PS01036">
    <property type="entry name" value="HSP70_3"/>
    <property type="match status" value="1"/>
</dbReference>
<dbReference type="FunFam" id="3.30.30.30:FF:000001">
    <property type="entry name" value="heat shock 70 kDa protein-like"/>
    <property type="match status" value="1"/>
</dbReference>
<comment type="similarity">
    <text evidence="1 4">Belongs to the heat shock protein 70 family.</text>
</comment>
<evidence type="ECO:0000313" key="6">
    <source>
        <dbReference type="Proteomes" id="UP000728185"/>
    </source>
</evidence>
<accession>A0A8E0VHH1</accession>
<dbReference type="Gene3D" id="3.30.30.30">
    <property type="match status" value="1"/>
</dbReference>
<evidence type="ECO:0000256" key="4">
    <source>
        <dbReference type="RuleBase" id="RU003322"/>
    </source>
</evidence>
<gene>
    <name evidence="5" type="ORF">FBUS_02909</name>
</gene>
<dbReference type="PROSITE" id="PS00297">
    <property type="entry name" value="HSP70_1"/>
    <property type="match status" value="1"/>
</dbReference>
<dbReference type="GO" id="GO:0140662">
    <property type="term" value="F:ATP-dependent protein folding chaperone"/>
    <property type="evidence" value="ECO:0007669"/>
    <property type="project" value="InterPro"/>
</dbReference>
<protein>
    <submittedName>
        <fullName evidence="5">Glucose-regulated</fullName>
    </submittedName>
</protein>
<keyword evidence="2 4" id="KW-0547">Nucleotide-binding</keyword>
<dbReference type="AlphaFoldDB" id="A0A8E0VHH1"/>
<dbReference type="Pfam" id="PF00012">
    <property type="entry name" value="HSP70"/>
    <property type="match status" value="1"/>
</dbReference>
<dbReference type="InterPro" id="IPR029048">
    <property type="entry name" value="HSP70_C_sf"/>
</dbReference>
<proteinExistence type="inferred from homology"/>
<dbReference type="PRINTS" id="PR00301">
    <property type="entry name" value="HEATSHOCK70"/>
</dbReference>
<dbReference type="PROSITE" id="PS00329">
    <property type="entry name" value="HSP70_2"/>
    <property type="match status" value="1"/>
</dbReference>
<dbReference type="InterPro" id="IPR013126">
    <property type="entry name" value="Hsp_70_fam"/>
</dbReference>
<keyword evidence="3 4" id="KW-0067">ATP-binding</keyword>
<dbReference type="CDD" id="cd24028">
    <property type="entry name" value="ASKHA_NBD_HSP70_HSPA1-like"/>
    <property type="match status" value="1"/>
</dbReference>
<evidence type="ECO:0000256" key="2">
    <source>
        <dbReference type="ARBA" id="ARBA00022741"/>
    </source>
</evidence>
<evidence type="ECO:0000256" key="1">
    <source>
        <dbReference type="ARBA" id="ARBA00007381"/>
    </source>
</evidence>
<dbReference type="Proteomes" id="UP000728185">
    <property type="component" value="Unassembled WGS sequence"/>
</dbReference>
<dbReference type="Gene3D" id="3.90.640.10">
    <property type="entry name" value="Actin, Chain A, domain 4"/>
    <property type="match status" value="1"/>
</dbReference>
<organism evidence="5 6">
    <name type="scientific">Fasciolopsis buskii</name>
    <dbReference type="NCBI Taxonomy" id="27845"/>
    <lineage>
        <taxon>Eukaryota</taxon>
        <taxon>Metazoa</taxon>
        <taxon>Spiralia</taxon>
        <taxon>Lophotrochozoa</taxon>
        <taxon>Platyhelminthes</taxon>
        <taxon>Trematoda</taxon>
        <taxon>Digenea</taxon>
        <taxon>Plagiorchiida</taxon>
        <taxon>Echinostomata</taxon>
        <taxon>Echinostomatoidea</taxon>
        <taxon>Fasciolidae</taxon>
        <taxon>Fasciolopsis</taxon>
    </lineage>
</organism>
<dbReference type="EMBL" id="LUCM01004676">
    <property type="protein sequence ID" value="KAA0194002.1"/>
    <property type="molecule type" value="Genomic_DNA"/>
</dbReference>
<dbReference type="FunFam" id="3.30.420.40:FF:000026">
    <property type="entry name" value="Heat shock protein 70"/>
    <property type="match status" value="1"/>
</dbReference>
<dbReference type="InterPro" id="IPR029047">
    <property type="entry name" value="HSP70_peptide-bd_sf"/>
</dbReference>
<dbReference type="SUPFAM" id="SSF100920">
    <property type="entry name" value="Heat shock protein 70kD (HSP70), peptide-binding domain"/>
    <property type="match status" value="1"/>
</dbReference>
<dbReference type="SUPFAM" id="SSF100934">
    <property type="entry name" value="Heat shock protein 70kD (HSP70), C-terminal subdomain"/>
    <property type="match status" value="1"/>
</dbReference>
<dbReference type="InterPro" id="IPR043129">
    <property type="entry name" value="ATPase_NBD"/>
</dbReference>
<dbReference type="OrthoDB" id="2401965at2759"/>
<dbReference type="InterPro" id="IPR018181">
    <property type="entry name" value="Heat_shock_70_CS"/>
</dbReference>
<evidence type="ECO:0000313" key="5">
    <source>
        <dbReference type="EMBL" id="KAA0194002.1"/>
    </source>
</evidence>
<dbReference type="FunFam" id="3.90.640.10:FF:000002">
    <property type="entry name" value="Heat shock 70 kDa"/>
    <property type="match status" value="1"/>
</dbReference>
<sequence>MPTIGIDLGTTYCCVATFQNGVVEIIPNDQGNLTTPSFVAFTPTQRLVGEAAKEQAARNPLNTVYDAKRLIGRRIDEITVKDDRMNWPFDVVQHEGKLKIRVEIDGLGRLFLPEEISSMLLDKMKKVAEAYLGTSVTDAIITVPAYFNNTQRQATKDAGIIAGLNVLRVISEPTAAAIAYGLDKTRKKECNILVYDLGGGTFDVSVLHIKNKKFVVKSTFGNTHLGGQDFDQRLVDHCVNEFERKYGKNIRTNKSAMHRLRIECERVKRLLSCESEAQLEVENIDNGITFQKRITRAKFEEINMDLFRKTLEPLTLALNDAQLQKNQIDEVLLVGGSTRIPMIRKLVKEYFDGRRLDTSINPDEAVARGAALQAAKMSGEQNELIKDLEMKDVTPLSLGTELYDGRMRVVIRRNTPIPITQSKGLQTTRDNQTDCPFSVYEGERVMAADNHLLATFQLTGLTQARRGLVKLDLTFHVDEDGILTVAASERGTNNQEKVKITKTADGLTEEDVKRMRLEAERLKALDEDHHDRMLVWHALETCAYSIKRRLESGKNCPELSDKEAESMRQKCEQTMDWLRANRLASQETLESKMSELEETCRPVLRTLHQ</sequence>
<dbReference type="Gene3D" id="1.20.1270.10">
    <property type="match status" value="1"/>
</dbReference>
<reference evidence="5" key="1">
    <citation type="submission" date="2019-05" db="EMBL/GenBank/DDBJ databases">
        <title>Annotation for the trematode Fasciolopsis buski.</title>
        <authorList>
            <person name="Choi Y.-J."/>
        </authorList>
    </citation>
    <scope>NUCLEOTIDE SEQUENCE</scope>
    <source>
        <strain evidence="5">HT</strain>
        <tissue evidence="5">Whole worm</tissue>
    </source>
</reference>
<name>A0A8E0VHH1_9TREM</name>
<dbReference type="GO" id="GO:0005524">
    <property type="term" value="F:ATP binding"/>
    <property type="evidence" value="ECO:0007669"/>
    <property type="project" value="UniProtKB-KW"/>
</dbReference>
<dbReference type="SUPFAM" id="SSF53067">
    <property type="entry name" value="Actin-like ATPase domain"/>
    <property type="match status" value="2"/>
</dbReference>
<dbReference type="PANTHER" id="PTHR19375">
    <property type="entry name" value="HEAT SHOCK PROTEIN 70KDA"/>
    <property type="match status" value="1"/>
</dbReference>
<dbReference type="Gene3D" id="3.30.420.40">
    <property type="match status" value="2"/>
</dbReference>
<comment type="caution">
    <text evidence="5">The sequence shown here is derived from an EMBL/GenBank/DDBJ whole genome shotgun (WGS) entry which is preliminary data.</text>
</comment>
<dbReference type="Gene3D" id="2.60.34.10">
    <property type="entry name" value="Substrate Binding Domain Of DNAk, Chain A, domain 1"/>
    <property type="match status" value="1"/>
</dbReference>